<keyword evidence="1" id="KW-0132">Cell division</keyword>
<feature type="compositionally biased region" description="Basic and acidic residues" evidence="3">
    <location>
        <begin position="331"/>
        <end position="343"/>
    </location>
</feature>
<evidence type="ECO:0000256" key="1">
    <source>
        <dbReference type="ARBA" id="ARBA00022618"/>
    </source>
</evidence>
<keyword evidence="2" id="KW-0131">Cell cycle</keyword>
<feature type="compositionally biased region" description="Basic and acidic residues" evidence="3">
    <location>
        <begin position="276"/>
        <end position="298"/>
    </location>
</feature>
<feature type="compositionally biased region" description="Basic and acidic residues" evidence="3">
    <location>
        <begin position="513"/>
        <end position="522"/>
    </location>
</feature>
<evidence type="ECO:0000256" key="3">
    <source>
        <dbReference type="SAM" id="MobiDB-lite"/>
    </source>
</evidence>
<feature type="compositionally biased region" description="Polar residues" evidence="3">
    <location>
        <begin position="611"/>
        <end position="640"/>
    </location>
</feature>
<dbReference type="Pfam" id="PF00169">
    <property type="entry name" value="PH"/>
    <property type="match status" value="1"/>
</dbReference>
<feature type="domain" description="PH" evidence="4">
    <location>
        <begin position="1212"/>
        <end position="1333"/>
    </location>
</feature>
<evidence type="ECO:0000313" key="6">
    <source>
        <dbReference type="Proteomes" id="UP000275772"/>
    </source>
</evidence>
<feature type="compositionally biased region" description="Polar residues" evidence="3">
    <location>
        <begin position="398"/>
        <end position="410"/>
    </location>
</feature>
<feature type="region of interest" description="Disordered" evidence="3">
    <location>
        <begin position="240"/>
        <end position="432"/>
    </location>
</feature>
<dbReference type="FunFam" id="2.30.29.30:FF:000311">
    <property type="entry name" value="GTP binding protein (Bud4)"/>
    <property type="match status" value="1"/>
</dbReference>
<dbReference type="InterPro" id="IPR012966">
    <property type="entry name" value="AHD"/>
</dbReference>
<dbReference type="SUPFAM" id="SSF50729">
    <property type="entry name" value="PH domain-like"/>
    <property type="match status" value="1"/>
</dbReference>
<organism evidence="5 6">
    <name type="scientific">Blumeria hordei</name>
    <name type="common">Barley powdery mildew</name>
    <name type="synonym">Blumeria graminis f. sp. hordei</name>
    <dbReference type="NCBI Taxonomy" id="2867405"/>
    <lineage>
        <taxon>Eukaryota</taxon>
        <taxon>Fungi</taxon>
        <taxon>Dikarya</taxon>
        <taxon>Ascomycota</taxon>
        <taxon>Pezizomycotina</taxon>
        <taxon>Leotiomycetes</taxon>
        <taxon>Erysiphales</taxon>
        <taxon>Erysiphaceae</taxon>
        <taxon>Blumeria</taxon>
    </lineage>
</organism>
<evidence type="ECO:0000259" key="4">
    <source>
        <dbReference type="PROSITE" id="PS50003"/>
    </source>
</evidence>
<proteinExistence type="predicted"/>
<gene>
    <name evidence="5" type="ORF">BLGHR1_11687</name>
</gene>
<dbReference type="InterPro" id="IPR011993">
    <property type="entry name" value="PH-like_dom_sf"/>
</dbReference>
<dbReference type="PROSITE" id="PS50003">
    <property type="entry name" value="PH_DOMAIN"/>
    <property type="match status" value="1"/>
</dbReference>
<name>A0A383UM39_BLUHO</name>
<sequence length="1358" mass="153021">MDPSLSRALLELSPSSPKRNSPNISPLSKNNHQHPDSSPFQSSPFAASADGNSSPRLFWQVRDSASPNRYHTENFFGGRESSPSPTRRTSIEKLQRASRVKNSTMFAREQKQEYDPTSIPVVERPLIKSLHGNAYGGFGIEGFRNSGCFNSPRNRRDSVASNPGHSPSSTISRSPAKTTSGMQQNIVSMNQPSPTKSSLATARYKMSAESEFANISEDISLERADLPPGHKLHRHAKSVTFDEAPPQVQEFEATTPDISSIGTESRENSFDSADSDYDKNQEFHIYDEGEDDGFHDTDSMEQENSFDASLEDTEKTPVMEPDDWPCTTTEQQDRNSLSEKNKDACTTLDEFSRPESRRSSNFRPSMEWNNLTRPNTEKRPLPPIPGASPSKRYGSPGSPRSSVNNESVDSSPKIMGYKTSHLNNLNDHPKLDRGQVSLDEKLRYIVNPGIDSHRNDAVTQRDRRMRRAGTKDRNSHTPEREVQSIKVYEDPNASHHSSDPLREQPQMANLQESDPRDNEDQSLRNISSQIHSYRNAPTSYPDYSFTDPDIPIPSTEVDDYPDEDSEGESVIIKQEHDEESELSIFDMPEIIDGITSIQDNEEESIHAAELSESQYSEPTPINQSPADSSRFRFSNQLTTPPVSPSLRFKPSNDAEREGFTLSPESKSPSTYDNMRACRSHSFPDSPESDNQLINDPEHNDEEDRHVARSETPQKQINPLNPNTSDLDSDDEFMMGTPESVIHHPVHSISPCESPSIPEQVATIKSASGSNKLKTRPSATSAELEAMLESRKNLGSDVPFVPPIPSRHRDRPMSLDRGFAQKAEMFSDRKPSYKRSLTLDIGNDIATDLDNNLNRVVEAQKRGYLMRQNTKIVVATSDNGNSPHPRPHSTNNSPIKPEAPQSWTVEPWIGKMRKSSAHSKPQSGRQQPSCQASAAPDIEANASESQKDLKKDSEEELVDEEHERGRLFVRVLGVKDLNLPLPPSEKTWFSLTLDNGVHCVTTALLELGKNAPIGQEFELVVPNDLEFQLTLNAKLVKPVKAKVIEPPTKAFKAHKPSTFSRVFSSPKKRKELEARQREEEKMYAKMKEKETRAKKASHQPTAWDLLSPLAAEDGSFARSYVCLKDHESRCFGRPLTVEVPCFNEWATEQLHQSSSIMSKRSSTIFQRKAPYKVAKLELQLLFVPKPRDATDDDMPKSMNSCIREMKEVEMMLTRNWEGHLSQQGGDCPYWRRRYFKLCGNKLTAYHETTRQPRATINLANACKLIDDRTILTQKETIGRGGKRRKSGFAEEEEGYMFVEEGFRIRFNNGEVIDFYADTSADKEGWMRALDGCMGREADADRRGWCSMVLQHEHRHKQKA</sequence>
<evidence type="ECO:0000256" key="2">
    <source>
        <dbReference type="ARBA" id="ARBA00023306"/>
    </source>
</evidence>
<feature type="region of interest" description="Disordered" evidence="3">
    <location>
        <begin position="1"/>
        <end position="102"/>
    </location>
</feature>
<dbReference type="Proteomes" id="UP000275772">
    <property type="component" value="Unassembled WGS sequence"/>
</dbReference>
<evidence type="ECO:0000313" key="5">
    <source>
        <dbReference type="EMBL" id="SZF00937.1"/>
    </source>
</evidence>
<feature type="compositionally biased region" description="Polar residues" evidence="3">
    <location>
        <begin position="13"/>
        <end position="30"/>
    </location>
</feature>
<feature type="compositionally biased region" description="Polar residues" evidence="3">
    <location>
        <begin position="874"/>
        <end position="893"/>
    </location>
</feature>
<reference evidence="5 6" key="1">
    <citation type="submission" date="2017-11" db="EMBL/GenBank/DDBJ databases">
        <authorList>
            <person name="Kracher B."/>
        </authorList>
    </citation>
    <scope>NUCLEOTIDE SEQUENCE [LARGE SCALE GENOMIC DNA]</scope>
    <source>
        <strain evidence="5 6">RACE1</strain>
    </source>
</reference>
<feature type="compositionally biased region" description="Basic and acidic residues" evidence="3">
    <location>
        <begin position="469"/>
        <end position="502"/>
    </location>
</feature>
<dbReference type="EMBL" id="UNSH01000029">
    <property type="protein sequence ID" value="SZF00937.1"/>
    <property type="molecule type" value="Genomic_DNA"/>
</dbReference>
<accession>A0A383UM39</accession>
<dbReference type="GO" id="GO:0005525">
    <property type="term" value="F:GTP binding"/>
    <property type="evidence" value="ECO:0007669"/>
    <property type="project" value="TreeGrafter"/>
</dbReference>
<feature type="region of interest" description="Disordered" evidence="3">
    <location>
        <begin position="609"/>
        <end position="729"/>
    </location>
</feature>
<feature type="compositionally biased region" description="Polar residues" evidence="3">
    <location>
        <begin position="662"/>
        <end position="672"/>
    </location>
</feature>
<dbReference type="PANTHER" id="PTHR36100:SF1">
    <property type="entry name" value="BUD SITE SELECTION PROTEIN 4"/>
    <property type="match status" value="1"/>
</dbReference>
<feature type="compositionally biased region" description="Low complexity" evidence="3">
    <location>
        <begin position="36"/>
        <end position="50"/>
    </location>
</feature>
<feature type="compositionally biased region" description="Polar residues" evidence="3">
    <location>
        <begin position="523"/>
        <end position="538"/>
    </location>
</feature>
<feature type="compositionally biased region" description="Polar residues" evidence="3">
    <location>
        <begin position="359"/>
        <end position="374"/>
    </location>
</feature>
<dbReference type="SMART" id="SM00233">
    <property type="entry name" value="PH"/>
    <property type="match status" value="1"/>
</dbReference>
<feature type="compositionally biased region" description="Acidic residues" evidence="3">
    <location>
        <begin position="556"/>
        <end position="567"/>
    </location>
</feature>
<feature type="region of interest" description="Disordered" evidence="3">
    <location>
        <begin position="874"/>
        <end position="961"/>
    </location>
</feature>
<dbReference type="InterPro" id="IPR001849">
    <property type="entry name" value="PH_domain"/>
</dbReference>
<feature type="compositionally biased region" description="Polar residues" evidence="3">
    <location>
        <begin position="917"/>
        <end position="931"/>
    </location>
</feature>
<dbReference type="PANTHER" id="PTHR36100">
    <property type="entry name" value="BUD SITE SELECTION PROTEIN 4"/>
    <property type="match status" value="1"/>
</dbReference>
<protein>
    <recommendedName>
        <fullName evidence="4">PH domain-containing protein</fullName>
    </recommendedName>
</protein>
<dbReference type="GO" id="GO:0051301">
    <property type="term" value="P:cell division"/>
    <property type="evidence" value="ECO:0007669"/>
    <property type="project" value="UniProtKB-KW"/>
</dbReference>
<dbReference type="VEuPathDB" id="FungiDB:BLGHR1_11687"/>
<dbReference type="Pfam" id="PF08174">
    <property type="entry name" value="Anillin"/>
    <property type="match status" value="1"/>
</dbReference>
<dbReference type="InterPro" id="IPR052007">
    <property type="entry name" value="Bud4"/>
</dbReference>
<feature type="compositionally biased region" description="Basic and acidic residues" evidence="3">
    <location>
        <begin position="452"/>
        <end position="462"/>
    </location>
</feature>
<feature type="region of interest" description="Disordered" evidence="3">
    <location>
        <begin position="149"/>
        <end position="181"/>
    </location>
</feature>
<feature type="compositionally biased region" description="Basic and acidic residues" evidence="3">
    <location>
        <begin position="695"/>
        <end position="708"/>
    </location>
</feature>
<feature type="region of interest" description="Disordered" evidence="3">
    <location>
        <begin position="452"/>
        <end position="581"/>
    </location>
</feature>
<feature type="compositionally biased region" description="Polar residues" evidence="3">
    <location>
        <begin position="159"/>
        <end position="181"/>
    </location>
</feature>
<feature type="compositionally biased region" description="Polar residues" evidence="3">
    <location>
        <begin position="710"/>
        <end position="725"/>
    </location>
</feature>
<dbReference type="Gene3D" id="2.30.29.30">
    <property type="entry name" value="Pleckstrin-homology domain (PH domain)/Phosphotyrosine-binding domain (PTB)"/>
    <property type="match status" value="1"/>
</dbReference>